<dbReference type="InterPro" id="IPR029032">
    <property type="entry name" value="AhpD-like"/>
</dbReference>
<proteinExistence type="predicted"/>
<dbReference type="STRING" id="1133849.O3I_001115"/>
<accession>K0ER18</accession>
<evidence type="ECO:0000313" key="1">
    <source>
        <dbReference type="EMBL" id="AFT98185.1"/>
    </source>
</evidence>
<name>K0ER18_NOCB7</name>
<gene>
    <name evidence="1" type="ORF">O3I_001115</name>
</gene>
<dbReference type="SUPFAM" id="SSF69118">
    <property type="entry name" value="AhpD-like"/>
    <property type="match status" value="1"/>
</dbReference>
<dbReference type="AlphaFoldDB" id="K0ER18"/>
<dbReference type="HOGENOM" id="CLU_2274406_0_0_11"/>
<sequence length="102" mass="11064">MDEKWRQFGEHLISSPGQLSSEIRRKIRQRTAIGDSAGDIPAELADFADLVAQHSYRSTADTIAGLTAAGHSDDQIFEAAALASYGAADRRLRAARRAWGGH</sequence>
<dbReference type="KEGG" id="nbr:O3I_001115"/>
<dbReference type="EMBL" id="CP003876">
    <property type="protein sequence ID" value="AFT98185.1"/>
    <property type="molecule type" value="Genomic_DNA"/>
</dbReference>
<dbReference type="RefSeq" id="WP_014981050.1">
    <property type="nucleotide sequence ID" value="NC_018681.1"/>
</dbReference>
<organism evidence="1 2">
    <name type="scientific">Nocardia brasiliensis (strain ATCC 700358 / HUJEG-1)</name>
    <dbReference type="NCBI Taxonomy" id="1133849"/>
    <lineage>
        <taxon>Bacteria</taxon>
        <taxon>Bacillati</taxon>
        <taxon>Actinomycetota</taxon>
        <taxon>Actinomycetes</taxon>
        <taxon>Mycobacteriales</taxon>
        <taxon>Nocardiaceae</taxon>
        <taxon>Nocardia</taxon>
    </lineage>
</organism>
<reference evidence="1 2" key="1">
    <citation type="journal article" date="2012" name="J. Bacteriol.">
        <title>Complete genome sequence of Nocardia brasiliensis HUJEG-1.</title>
        <authorList>
            <person name="Vera-Cabrera L."/>
            <person name="Ortiz-Lopez R."/>
            <person name="Elizondo-Gonzalez R."/>
            <person name="Perez-Maya A.A."/>
            <person name="Ocampo-Candiani J."/>
        </authorList>
    </citation>
    <scope>NUCLEOTIDE SEQUENCE [LARGE SCALE GENOMIC DNA]</scope>
    <source>
        <strain evidence="2">ATCC 700358</strain>
    </source>
</reference>
<keyword evidence="2" id="KW-1185">Reference proteome</keyword>
<dbReference type="Proteomes" id="UP000006304">
    <property type="component" value="Chromosome"/>
</dbReference>
<evidence type="ECO:0000313" key="2">
    <source>
        <dbReference type="Proteomes" id="UP000006304"/>
    </source>
</evidence>
<protein>
    <submittedName>
        <fullName evidence="1">Uncharacterized protein</fullName>
    </submittedName>
</protein>
<dbReference type="eggNOG" id="ENOG5032HGA">
    <property type="taxonomic scope" value="Bacteria"/>
</dbReference>